<feature type="compositionally biased region" description="Basic and acidic residues" evidence="1">
    <location>
        <begin position="43"/>
        <end position="52"/>
    </location>
</feature>
<feature type="chain" id="PRO_5012732263" evidence="2">
    <location>
        <begin position="21"/>
        <end position="195"/>
    </location>
</feature>
<feature type="signal peptide" evidence="2">
    <location>
        <begin position="1"/>
        <end position="20"/>
    </location>
</feature>
<dbReference type="AlphaFoldDB" id="A0A1W1XBS8"/>
<sequence length="195" mass="21397">MKTSKLAVLLTLALSLAAQAGEMGTRPQGKDSGDSGSLLGKIWEPDKPRPAPEEQPFDVPALSSLQNWKTFKADYVSRETRFEIATDSLTVGEQDNIVRFAVAITPKGSQLRNVRFEGIDCETQQYRVYQYGSADGSWQKSSQPWKVITKNTLNVFEGALYEEVCGLSGPNKLEQSIANLGGKPTDRLRGSSNPK</sequence>
<organism evidence="4 5">
    <name type="scientific">Andreprevotia lacus DSM 23236</name>
    <dbReference type="NCBI Taxonomy" id="1121001"/>
    <lineage>
        <taxon>Bacteria</taxon>
        <taxon>Pseudomonadati</taxon>
        <taxon>Pseudomonadota</taxon>
        <taxon>Betaproteobacteria</taxon>
        <taxon>Neisseriales</taxon>
        <taxon>Chitinibacteraceae</taxon>
        <taxon>Andreprevotia</taxon>
    </lineage>
</organism>
<dbReference type="OrthoDB" id="7066954at2"/>
<protein>
    <submittedName>
        <fullName evidence="4">CNP1-like family protein</fullName>
    </submittedName>
</protein>
<dbReference type="Pfam" id="PF08750">
    <property type="entry name" value="CNP1"/>
    <property type="match status" value="1"/>
</dbReference>
<dbReference type="STRING" id="1121001.SAMN02745857_01087"/>
<evidence type="ECO:0000313" key="5">
    <source>
        <dbReference type="Proteomes" id="UP000192761"/>
    </source>
</evidence>
<dbReference type="EMBL" id="FWXD01000005">
    <property type="protein sequence ID" value="SMC20961.1"/>
    <property type="molecule type" value="Genomic_DNA"/>
</dbReference>
<proteinExistence type="predicted"/>
<feature type="domain" description="CNP1-like uncharacterised" evidence="3">
    <location>
        <begin position="53"/>
        <end position="175"/>
    </location>
</feature>
<evidence type="ECO:0000256" key="1">
    <source>
        <dbReference type="SAM" id="MobiDB-lite"/>
    </source>
</evidence>
<evidence type="ECO:0000256" key="2">
    <source>
        <dbReference type="SAM" id="SignalP"/>
    </source>
</evidence>
<reference evidence="4 5" key="1">
    <citation type="submission" date="2017-04" db="EMBL/GenBank/DDBJ databases">
        <authorList>
            <person name="Afonso C.L."/>
            <person name="Miller P.J."/>
            <person name="Scott M.A."/>
            <person name="Spackman E."/>
            <person name="Goraichik I."/>
            <person name="Dimitrov K.M."/>
            <person name="Suarez D.L."/>
            <person name="Swayne D.E."/>
        </authorList>
    </citation>
    <scope>NUCLEOTIDE SEQUENCE [LARGE SCALE GENOMIC DNA]</scope>
    <source>
        <strain evidence="4 5">DSM 23236</strain>
    </source>
</reference>
<accession>A0A1W1XBS8</accession>
<keyword evidence="2" id="KW-0732">Signal</keyword>
<name>A0A1W1XBS8_9NEIS</name>
<dbReference type="InterPro" id="IPR014861">
    <property type="entry name" value="CNP1-like_dom"/>
</dbReference>
<evidence type="ECO:0000259" key="3">
    <source>
        <dbReference type="Pfam" id="PF08750"/>
    </source>
</evidence>
<evidence type="ECO:0000313" key="4">
    <source>
        <dbReference type="EMBL" id="SMC20961.1"/>
    </source>
</evidence>
<gene>
    <name evidence="4" type="ORF">SAMN02745857_01087</name>
</gene>
<feature type="region of interest" description="Disordered" evidence="1">
    <location>
        <begin position="21"/>
        <end position="57"/>
    </location>
</feature>
<dbReference type="RefSeq" id="WP_084089702.1">
    <property type="nucleotide sequence ID" value="NZ_FWXD01000005.1"/>
</dbReference>
<dbReference type="Proteomes" id="UP000192761">
    <property type="component" value="Unassembled WGS sequence"/>
</dbReference>
<keyword evidence="5" id="KW-1185">Reference proteome</keyword>